<proteinExistence type="predicted"/>
<evidence type="ECO:0000256" key="1">
    <source>
        <dbReference type="ARBA" id="ARBA00023125"/>
    </source>
</evidence>
<dbReference type="Proteomes" id="UP000823910">
    <property type="component" value="Unassembled WGS sequence"/>
</dbReference>
<comment type="caution">
    <text evidence="4">The sequence shown here is derived from an EMBL/GenBank/DDBJ whole genome shotgun (WGS) entry which is preliminary data.</text>
</comment>
<dbReference type="Pfam" id="PF00440">
    <property type="entry name" value="TetR_N"/>
    <property type="match status" value="1"/>
</dbReference>
<dbReference type="EMBL" id="DWWT01000006">
    <property type="protein sequence ID" value="HJC04953.1"/>
    <property type="molecule type" value="Genomic_DNA"/>
</dbReference>
<evidence type="ECO:0000259" key="3">
    <source>
        <dbReference type="PROSITE" id="PS50977"/>
    </source>
</evidence>
<dbReference type="InterPro" id="IPR009057">
    <property type="entry name" value="Homeodomain-like_sf"/>
</dbReference>
<accession>A0A9D2MX97</accession>
<dbReference type="PROSITE" id="PS50977">
    <property type="entry name" value="HTH_TETR_2"/>
    <property type="match status" value="1"/>
</dbReference>
<gene>
    <name evidence="4" type="ORF">H9704_02155</name>
</gene>
<feature type="domain" description="HTH tetR-type" evidence="3">
    <location>
        <begin position="1"/>
        <end position="61"/>
    </location>
</feature>
<dbReference type="InterPro" id="IPR001647">
    <property type="entry name" value="HTH_TetR"/>
</dbReference>
<evidence type="ECO:0000256" key="2">
    <source>
        <dbReference type="PROSITE-ProRule" id="PRU00335"/>
    </source>
</evidence>
<dbReference type="Gene3D" id="1.10.357.10">
    <property type="entry name" value="Tetracycline Repressor, domain 2"/>
    <property type="match status" value="1"/>
</dbReference>
<name>A0A9D2MX97_9FIRM</name>
<dbReference type="SUPFAM" id="SSF46689">
    <property type="entry name" value="Homeodomain-like"/>
    <property type="match status" value="1"/>
</dbReference>
<sequence>MNAKEKLSAAIEKLLEKKELDKITVAEIVKEAAVCRKTFYRNFTDKYALTAYYFSQFFDQTFGQITCGESFDAALLRYLAICESKAAVLKHAYASSDINGLRSYDIKSTKRTYEKYLLEKGADIHTAPMQFAIEIAARGGTDMIIEWLVRGMPEDKAELQALIKRTLPNDLLKFLE</sequence>
<organism evidence="4 5">
    <name type="scientific">Candidatus Enterocloster excrementipullorum</name>
    <dbReference type="NCBI Taxonomy" id="2838559"/>
    <lineage>
        <taxon>Bacteria</taxon>
        <taxon>Bacillati</taxon>
        <taxon>Bacillota</taxon>
        <taxon>Clostridia</taxon>
        <taxon>Lachnospirales</taxon>
        <taxon>Lachnospiraceae</taxon>
        <taxon>Enterocloster</taxon>
    </lineage>
</organism>
<dbReference type="AlphaFoldDB" id="A0A9D2MX97"/>
<dbReference type="Pfam" id="PF14278">
    <property type="entry name" value="TetR_C_8"/>
    <property type="match status" value="1"/>
</dbReference>
<dbReference type="InterPro" id="IPR039532">
    <property type="entry name" value="TetR_C_Firmicutes"/>
</dbReference>
<dbReference type="GO" id="GO:0003677">
    <property type="term" value="F:DNA binding"/>
    <property type="evidence" value="ECO:0007669"/>
    <property type="project" value="UniProtKB-UniRule"/>
</dbReference>
<evidence type="ECO:0000313" key="4">
    <source>
        <dbReference type="EMBL" id="HJC04953.1"/>
    </source>
</evidence>
<protein>
    <submittedName>
        <fullName evidence="4">TetR/AcrR family transcriptional regulator</fullName>
    </submittedName>
</protein>
<reference evidence="4" key="2">
    <citation type="submission" date="2021-04" db="EMBL/GenBank/DDBJ databases">
        <authorList>
            <person name="Gilroy R."/>
        </authorList>
    </citation>
    <scope>NUCLEOTIDE SEQUENCE</scope>
    <source>
        <strain evidence="4">CHK180-15479</strain>
    </source>
</reference>
<reference evidence="4" key="1">
    <citation type="journal article" date="2021" name="PeerJ">
        <title>Extensive microbial diversity within the chicken gut microbiome revealed by metagenomics and culture.</title>
        <authorList>
            <person name="Gilroy R."/>
            <person name="Ravi A."/>
            <person name="Getino M."/>
            <person name="Pursley I."/>
            <person name="Horton D.L."/>
            <person name="Alikhan N.F."/>
            <person name="Baker D."/>
            <person name="Gharbi K."/>
            <person name="Hall N."/>
            <person name="Watson M."/>
            <person name="Adriaenssens E.M."/>
            <person name="Foster-Nyarko E."/>
            <person name="Jarju S."/>
            <person name="Secka A."/>
            <person name="Antonio M."/>
            <person name="Oren A."/>
            <person name="Chaudhuri R.R."/>
            <person name="La Ragione R."/>
            <person name="Hildebrand F."/>
            <person name="Pallen M.J."/>
        </authorList>
    </citation>
    <scope>NUCLEOTIDE SEQUENCE</scope>
    <source>
        <strain evidence="4">CHK180-15479</strain>
    </source>
</reference>
<keyword evidence="1 2" id="KW-0238">DNA-binding</keyword>
<evidence type="ECO:0000313" key="5">
    <source>
        <dbReference type="Proteomes" id="UP000823910"/>
    </source>
</evidence>
<feature type="DNA-binding region" description="H-T-H motif" evidence="2">
    <location>
        <begin position="24"/>
        <end position="43"/>
    </location>
</feature>